<evidence type="ECO:0000256" key="1">
    <source>
        <dbReference type="SAM" id="MobiDB-lite"/>
    </source>
</evidence>
<dbReference type="AlphaFoldDB" id="A0A5C6FZY8"/>
<evidence type="ECO:0000313" key="3">
    <source>
        <dbReference type="Proteomes" id="UP000317257"/>
    </source>
</evidence>
<feature type="region of interest" description="Disordered" evidence="1">
    <location>
        <begin position="136"/>
        <end position="190"/>
    </location>
</feature>
<feature type="compositionally biased region" description="Low complexity" evidence="1">
    <location>
        <begin position="159"/>
        <end position="173"/>
    </location>
</feature>
<organism evidence="2 3">
    <name type="scientific">Metarhizium rileyi (strain RCEF 4871)</name>
    <name type="common">Nomuraea rileyi</name>
    <dbReference type="NCBI Taxonomy" id="1649241"/>
    <lineage>
        <taxon>Eukaryota</taxon>
        <taxon>Fungi</taxon>
        <taxon>Dikarya</taxon>
        <taxon>Ascomycota</taxon>
        <taxon>Pezizomycotina</taxon>
        <taxon>Sordariomycetes</taxon>
        <taxon>Hypocreomycetidae</taxon>
        <taxon>Hypocreales</taxon>
        <taxon>Clavicipitaceae</taxon>
        <taxon>Metarhizium</taxon>
    </lineage>
</organism>
<feature type="region of interest" description="Disordered" evidence="1">
    <location>
        <begin position="401"/>
        <end position="433"/>
    </location>
</feature>
<reference evidence="3" key="1">
    <citation type="submission" date="2018-12" db="EMBL/GenBank/DDBJ databases">
        <title>The complete genome of Metarhizium rileyi, a key fungal pathogen of Lepidoptera.</title>
        <authorList>
            <person name="Binneck E."/>
            <person name="Lastra C.C.L."/>
            <person name="Sosa-Gomez D.R."/>
        </authorList>
    </citation>
    <scope>NUCLEOTIDE SEQUENCE [LARGE SCALE GENOMIC DNA]</scope>
    <source>
        <strain evidence="3">Cep018-CH2</strain>
    </source>
</reference>
<accession>A0A5C6FZY8</accession>
<name>A0A5C6FZY8_METRR</name>
<protein>
    <submittedName>
        <fullName evidence="2">Uncharacterized protein</fullName>
    </submittedName>
</protein>
<gene>
    <name evidence="2" type="ORF">ED733_000721</name>
</gene>
<dbReference type="Proteomes" id="UP000317257">
    <property type="component" value="Unassembled WGS sequence"/>
</dbReference>
<sequence>MVYKCPWMTLVLTSVDFEGGVDRGLRVLSNLRKLGASASRWNHEELVAFRVVKCAASWHKRFLPPLRYNHKRSCPICLPESSKSQKVDLDMIAHLRESFPRLRTASESSLCDLPAGRFLLALAKLIRSDVRDPMREYPAREGAGDKPADPGFVPSTTIPFPESSSPAGASPSEYCGSHASVTLDDDQNESRARKPELLVAELAKELFYLSLYLVLKQSHPEEEFCFRPESHSSTALIAFQAFVGADDGGLCKKSLESGSWIVVHPSLMVGECKPASQALFYDNRTERYFPVLTIKAFAQVVGEAVATWKQYNDTELFPAGLYSYVCNGTFIRFFHFDFGSHYAEYLNATTANEQLDVVRNHPEETCIRVSSTKWLDLENNQDVLLSICHILTRLRVEEGEASDLSEEDHEADRQLAATPERMDVSSGSDGFDV</sequence>
<proteinExistence type="predicted"/>
<dbReference type="EMBL" id="SBHS01000079">
    <property type="protein sequence ID" value="TWU70497.1"/>
    <property type="molecule type" value="Genomic_DNA"/>
</dbReference>
<feature type="compositionally biased region" description="Basic and acidic residues" evidence="1">
    <location>
        <begin position="136"/>
        <end position="148"/>
    </location>
</feature>
<evidence type="ECO:0000313" key="2">
    <source>
        <dbReference type="EMBL" id="TWU70497.1"/>
    </source>
</evidence>
<comment type="caution">
    <text evidence="2">The sequence shown here is derived from an EMBL/GenBank/DDBJ whole genome shotgun (WGS) entry which is preliminary data.</text>
</comment>